<keyword evidence="3" id="KW-1185">Reference proteome</keyword>
<evidence type="ECO:0000313" key="3">
    <source>
        <dbReference type="Proteomes" id="UP001056384"/>
    </source>
</evidence>
<dbReference type="EMBL" id="CP099424">
    <property type="protein sequence ID" value="USW55685.1"/>
    <property type="molecule type" value="Genomic_DNA"/>
</dbReference>
<feature type="region of interest" description="Disordered" evidence="1">
    <location>
        <begin position="1"/>
        <end position="20"/>
    </location>
</feature>
<feature type="compositionally biased region" description="Polar residues" evidence="1">
    <location>
        <begin position="1"/>
        <end position="10"/>
    </location>
</feature>
<gene>
    <name evidence="2" type="ORF">Slin15195_G090040</name>
</gene>
<dbReference type="Proteomes" id="UP001056384">
    <property type="component" value="Chromosome 7"/>
</dbReference>
<organism evidence="2 3">
    <name type="scientific">Septoria linicola</name>
    <dbReference type="NCBI Taxonomy" id="215465"/>
    <lineage>
        <taxon>Eukaryota</taxon>
        <taxon>Fungi</taxon>
        <taxon>Dikarya</taxon>
        <taxon>Ascomycota</taxon>
        <taxon>Pezizomycotina</taxon>
        <taxon>Dothideomycetes</taxon>
        <taxon>Dothideomycetidae</taxon>
        <taxon>Mycosphaerellales</taxon>
        <taxon>Mycosphaerellaceae</taxon>
        <taxon>Septoria</taxon>
    </lineage>
</organism>
<evidence type="ECO:0000313" key="2">
    <source>
        <dbReference type="EMBL" id="USW55685.1"/>
    </source>
</evidence>
<accession>A0A9Q9AV49</accession>
<name>A0A9Q9AV49_9PEZI</name>
<proteinExistence type="predicted"/>
<reference evidence="2" key="1">
    <citation type="submission" date="2022-06" db="EMBL/GenBank/DDBJ databases">
        <title>Complete genome sequences of two strains of the flax pathogen Septoria linicola.</title>
        <authorList>
            <person name="Lapalu N."/>
            <person name="Simon A."/>
            <person name="Demenou B."/>
            <person name="Paumier D."/>
            <person name="Guillot M.-P."/>
            <person name="Gout L."/>
            <person name="Valade R."/>
        </authorList>
    </citation>
    <scope>NUCLEOTIDE SEQUENCE</scope>
    <source>
        <strain evidence="2">SE15195</strain>
    </source>
</reference>
<protein>
    <submittedName>
        <fullName evidence="2">Uncharacterized protein</fullName>
    </submittedName>
</protein>
<sequence length="129" mass="15213">MQSTTSNSSEASDRDSISYCLPPSPPFRCLSSEIDESTPRSPSPVLTRAAITQNFYEEKLLELRKKKKGWSPKAIWAKIEYKWYAFGMKLNKDTQARPARYADRERRRFTRKKAAEEAKKEREFYLDWH</sequence>
<evidence type="ECO:0000256" key="1">
    <source>
        <dbReference type="SAM" id="MobiDB-lite"/>
    </source>
</evidence>
<dbReference type="AlphaFoldDB" id="A0A9Q9AV49"/>